<dbReference type="EMBL" id="JABCKI010000950">
    <property type="protein sequence ID" value="KAG5649488.1"/>
    <property type="molecule type" value="Genomic_DNA"/>
</dbReference>
<gene>
    <name evidence="2" type="ORF">H0H81_003542</name>
</gene>
<feature type="region of interest" description="Disordered" evidence="1">
    <location>
        <begin position="1"/>
        <end position="94"/>
    </location>
</feature>
<protein>
    <submittedName>
        <fullName evidence="2">Uncharacterized protein</fullName>
    </submittedName>
</protein>
<accession>A0A9P7GJ65</accession>
<feature type="region of interest" description="Disordered" evidence="1">
    <location>
        <begin position="216"/>
        <end position="275"/>
    </location>
</feature>
<evidence type="ECO:0000256" key="1">
    <source>
        <dbReference type="SAM" id="MobiDB-lite"/>
    </source>
</evidence>
<feature type="compositionally biased region" description="Polar residues" evidence="1">
    <location>
        <begin position="75"/>
        <end position="84"/>
    </location>
</feature>
<feature type="compositionally biased region" description="Polar residues" evidence="1">
    <location>
        <begin position="8"/>
        <end position="23"/>
    </location>
</feature>
<feature type="compositionally biased region" description="Basic and acidic residues" evidence="1">
    <location>
        <begin position="29"/>
        <end position="38"/>
    </location>
</feature>
<sequence>MAEVPYLWTSSTSATVTDNSGPDPSQPKESTRDQDPKHQPNGWLRPMRVPWKGTTVLVVGNGQHKGKTGRVPPSAGSSKATLTDGNRPEDDPSVTDKLTTLKAFAAMEAEKLMLQKALDAAKSGQGNGDADVAAGKGQSKVNTIPKPNGTAGLNFSIQAGMRLDRSAKKRHTYKALQYVNNWATEELTKQYLKNKRNHAYKMGYIECPAGYDHLKENASKRSNAPRGKRARPLSEESVRQPEKRHRLENDKDKDKEDQDQGAQGGNGVDGGDESD</sequence>
<organism evidence="2 3">
    <name type="scientific">Sphagnurus paluster</name>
    <dbReference type="NCBI Taxonomy" id="117069"/>
    <lineage>
        <taxon>Eukaryota</taxon>
        <taxon>Fungi</taxon>
        <taxon>Dikarya</taxon>
        <taxon>Basidiomycota</taxon>
        <taxon>Agaricomycotina</taxon>
        <taxon>Agaricomycetes</taxon>
        <taxon>Agaricomycetidae</taxon>
        <taxon>Agaricales</taxon>
        <taxon>Tricholomatineae</taxon>
        <taxon>Lyophyllaceae</taxon>
        <taxon>Sphagnurus</taxon>
    </lineage>
</organism>
<evidence type="ECO:0000313" key="3">
    <source>
        <dbReference type="Proteomes" id="UP000717328"/>
    </source>
</evidence>
<dbReference type="Proteomes" id="UP000717328">
    <property type="component" value="Unassembled WGS sequence"/>
</dbReference>
<reference evidence="2" key="2">
    <citation type="submission" date="2021-10" db="EMBL/GenBank/DDBJ databases">
        <title>Phylogenomics reveals ancestral predisposition of the termite-cultivated fungus Termitomyces towards a domesticated lifestyle.</title>
        <authorList>
            <person name="Auxier B."/>
            <person name="Grum-Grzhimaylo A."/>
            <person name="Cardenas M.E."/>
            <person name="Lodge J.D."/>
            <person name="Laessoe T."/>
            <person name="Pedersen O."/>
            <person name="Smith M.E."/>
            <person name="Kuyper T.W."/>
            <person name="Franco-Molano E.A."/>
            <person name="Baroni T.J."/>
            <person name="Aanen D.K."/>
        </authorList>
    </citation>
    <scope>NUCLEOTIDE SEQUENCE</scope>
    <source>
        <strain evidence="2">D49</strain>
    </source>
</reference>
<reference evidence="2" key="1">
    <citation type="submission" date="2021-02" db="EMBL/GenBank/DDBJ databases">
        <authorList>
            <person name="Nieuwenhuis M."/>
            <person name="Van De Peppel L.J.J."/>
        </authorList>
    </citation>
    <scope>NUCLEOTIDE SEQUENCE</scope>
    <source>
        <strain evidence="2">D49</strain>
    </source>
</reference>
<dbReference type="OrthoDB" id="3048815at2759"/>
<comment type="caution">
    <text evidence="2">The sequence shown here is derived from an EMBL/GenBank/DDBJ whole genome shotgun (WGS) entry which is preliminary data.</text>
</comment>
<name>A0A9P7GJ65_9AGAR</name>
<evidence type="ECO:0000313" key="2">
    <source>
        <dbReference type="EMBL" id="KAG5649488.1"/>
    </source>
</evidence>
<proteinExistence type="predicted"/>
<keyword evidence="3" id="KW-1185">Reference proteome</keyword>
<dbReference type="AlphaFoldDB" id="A0A9P7GJ65"/>
<feature type="compositionally biased region" description="Basic and acidic residues" evidence="1">
    <location>
        <begin position="232"/>
        <end position="258"/>
    </location>
</feature>